<organism evidence="1 2">
    <name type="scientific">Candidatus Thalassospirochaeta sargassi</name>
    <dbReference type="NCBI Taxonomy" id="3119039"/>
    <lineage>
        <taxon>Bacteria</taxon>
        <taxon>Pseudomonadati</taxon>
        <taxon>Spirochaetota</taxon>
        <taxon>Spirochaetia</taxon>
        <taxon>Spirochaetales</taxon>
        <taxon>Spirochaetaceae</taxon>
        <taxon>Candidatus Thalassospirochaeta</taxon>
    </lineage>
</organism>
<accession>A0AAJ1MKK3</accession>
<evidence type="ECO:0000313" key="2">
    <source>
        <dbReference type="Proteomes" id="UP001221217"/>
    </source>
</evidence>
<proteinExistence type="predicted"/>
<sequence length="211" mass="23414">MKKIFVLITLAVVLMLFTGCLDIFHAVSMKKGQVELTVRYTMQKAIFELGAGMSGEAPDYSEFTDIGDDMFKEFQGLEADVRPIENEFEVGAEIYLKGSVSKMNNAAGERLEFLPQKTDIGWEIMIPGMGDEGGEADDEFAAAFLSSAKYRLLIDLSGDFRDITQASLITAEGEEAPLEEFSAELYGSSMLIEIPMIFLFLTDDDLIIRLN</sequence>
<evidence type="ECO:0000313" key="1">
    <source>
        <dbReference type="EMBL" id="MDC7227882.1"/>
    </source>
</evidence>
<protein>
    <recommendedName>
        <fullName evidence="3">Lipoprotein</fullName>
    </recommendedName>
</protein>
<reference evidence="1 2" key="1">
    <citation type="submission" date="2022-12" db="EMBL/GenBank/DDBJ databases">
        <title>Metagenome assembled genome from gulf of manar.</title>
        <authorList>
            <person name="Kohli P."/>
            <person name="Pk S."/>
            <person name="Venkata Ramana C."/>
            <person name="Sasikala C."/>
        </authorList>
    </citation>
    <scope>NUCLEOTIDE SEQUENCE [LARGE SCALE GENOMIC DNA]</scope>
    <source>
        <strain evidence="1">JB008</strain>
    </source>
</reference>
<evidence type="ECO:0008006" key="3">
    <source>
        <dbReference type="Google" id="ProtNLM"/>
    </source>
</evidence>
<gene>
    <name evidence="1" type="ORF">PQJ61_14040</name>
</gene>
<name>A0AAJ1MKK3_9SPIO</name>
<dbReference type="EMBL" id="JAQQAL010000035">
    <property type="protein sequence ID" value="MDC7227882.1"/>
    <property type="molecule type" value="Genomic_DNA"/>
</dbReference>
<dbReference type="AlphaFoldDB" id="A0AAJ1MKK3"/>
<dbReference type="Proteomes" id="UP001221217">
    <property type="component" value="Unassembled WGS sequence"/>
</dbReference>
<dbReference type="PROSITE" id="PS51257">
    <property type="entry name" value="PROKAR_LIPOPROTEIN"/>
    <property type="match status" value="1"/>
</dbReference>
<comment type="caution">
    <text evidence="1">The sequence shown here is derived from an EMBL/GenBank/DDBJ whole genome shotgun (WGS) entry which is preliminary data.</text>
</comment>